<evidence type="ECO:0000256" key="1">
    <source>
        <dbReference type="SAM" id="MobiDB-lite"/>
    </source>
</evidence>
<name>A0A4S2KMU6_9HYME</name>
<dbReference type="EMBL" id="QBLH01001911">
    <property type="protein sequence ID" value="TGZ50646.1"/>
    <property type="molecule type" value="Genomic_DNA"/>
</dbReference>
<dbReference type="Proteomes" id="UP000310200">
    <property type="component" value="Unassembled WGS sequence"/>
</dbReference>
<gene>
    <name evidence="2" type="ORF">DBV15_10446</name>
</gene>
<proteinExistence type="predicted"/>
<keyword evidence="3" id="KW-1185">Reference proteome</keyword>
<protein>
    <submittedName>
        <fullName evidence="2">Uncharacterized protein</fullName>
    </submittedName>
</protein>
<evidence type="ECO:0000313" key="2">
    <source>
        <dbReference type="EMBL" id="TGZ50646.1"/>
    </source>
</evidence>
<comment type="caution">
    <text evidence="2">The sequence shown here is derived from an EMBL/GenBank/DDBJ whole genome shotgun (WGS) entry which is preliminary data.</text>
</comment>
<feature type="compositionally biased region" description="Polar residues" evidence="1">
    <location>
        <begin position="89"/>
        <end position="104"/>
    </location>
</feature>
<evidence type="ECO:0000313" key="3">
    <source>
        <dbReference type="Proteomes" id="UP000310200"/>
    </source>
</evidence>
<feature type="region of interest" description="Disordered" evidence="1">
    <location>
        <begin position="80"/>
        <end position="104"/>
    </location>
</feature>
<reference evidence="2 3" key="1">
    <citation type="journal article" date="2019" name="Philos. Trans. R. Soc. Lond., B, Biol. Sci.">
        <title>Ant behaviour and brain gene expression of defending hosts depend on the ecological success of the intruding social parasite.</title>
        <authorList>
            <person name="Kaur R."/>
            <person name="Stoldt M."/>
            <person name="Jongepier E."/>
            <person name="Feldmeyer B."/>
            <person name="Menzel F."/>
            <person name="Bornberg-Bauer E."/>
            <person name="Foitzik S."/>
        </authorList>
    </citation>
    <scope>NUCLEOTIDE SEQUENCE [LARGE SCALE GENOMIC DNA]</scope>
    <source>
        <tissue evidence="2">Whole body</tissue>
    </source>
</reference>
<organism evidence="2 3">
    <name type="scientific">Temnothorax longispinosus</name>
    <dbReference type="NCBI Taxonomy" id="300112"/>
    <lineage>
        <taxon>Eukaryota</taxon>
        <taxon>Metazoa</taxon>
        <taxon>Ecdysozoa</taxon>
        <taxon>Arthropoda</taxon>
        <taxon>Hexapoda</taxon>
        <taxon>Insecta</taxon>
        <taxon>Pterygota</taxon>
        <taxon>Neoptera</taxon>
        <taxon>Endopterygota</taxon>
        <taxon>Hymenoptera</taxon>
        <taxon>Apocrita</taxon>
        <taxon>Aculeata</taxon>
        <taxon>Formicoidea</taxon>
        <taxon>Formicidae</taxon>
        <taxon>Myrmicinae</taxon>
        <taxon>Temnothorax</taxon>
    </lineage>
</organism>
<dbReference type="AlphaFoldDB" id="A0A4S2KMU6"/>
<accession>A0A4S2KMU6</accession>
<sequence length="115" mass="12627">MKPSLWTGDFELLASIIAVCASVSGWLFDVAEIGKHWLSSESLGDFTSSHRRPSCRVPCTFHGDSLLLRVMLSTEFATKHPTMYKQPREQQGTETPGAPKSTQFVGAVAVSEENL</sequence>